<feature type="compositionally biased region" description="Polar residues" evidence="1">
    <location>
        <begin position="221"/>
        <end position="230"/>
    </location>
</feature>
<feature type="region of interest" description="Disordered" evidence="1">
    <location>
        <begin position="166"/>
        <end position="230"/>
    </location>
</feature>
<dbReference type="AlphaFoldDB" id="A0A6A6C3X1"/>
<dbReference type="Proteomes" id="UP000799537">
    <property type="component" value="Unassembled WGS sequence"/>
</dbReference>
<protein>
    <submittedName>
        <fullName evidence="2">Uncharacterized protein</fullName>
    </submittedName>
</protein>
<reference evidence="2" key="1">
    <citation type="journal article" date="2020" name="Stud. Mycol.">
        <title>101 Dothideomycetes genomes: a test case for predicting lifestyles and emergence of pathogens.</title>
        <authorList>
            <person name="Haridas S."/>
            <person name="Albert R."/>
            <person name="Binder M."/>
            <person name="Bloem J."/>
            <person name="Labutti K."/>
            <person name="Salamov A."/>
            <person name="Andreopoulos B."/>
            <person name="Baker S."/>
            <person name="Barry K."/>
            <person name="Bills G."/>
            <person name="Bluhm B."/>
            <person name="Cannon C."/>
            <person name="Castanera R."/>
            <person name="Culley D."/>
            <person name="Daum C."/>
            <person name="Ezra D."/>
            <person name="Gonzalez J."/>
            <person name="Henrissat B."/>
            <person name="Kuo A."/>
            <person name="Liang C."/>
            <person name="Lipzen A."/>
            <person name="Lutzoni F."/>
            <person name="Magnuson J."/>
            <person name="Mondo S."/>
            <person name="Nolan M."/>
            <person name="Ohm R."/>
            <person name="Pangilinan J."/>
            <person name="Park H.-J."/>
            <person name="Ramirez L."/>
            <person name="Alfaro M."/>
            <person name="Sun H."/>
            <person name="Tritt A."/>
            <person name="Yoshinaga Y."/>
            <person name="Zwiers L.-H."/>
            <person name="Turgeon B."/>
            <person name="Goodwin S."/>
            <person name="Spatafora J."/>
            <person name="Crous P."/>
            <person name="Grigoriev I."/>
        </authorList>
    </citation>
    <scope>NUCLEOTIDE SEQUENCE</scope>
    <source>
        <strain evidence="2">ATCC 36951</strain>
    </source>
</reference>
<accession>A0A6A6C3X1</accession>
<evidence type="ECO:0000256" key="1">
    <source>
        <dbReference type="SAM" id="MobiDB-lite"/>
    </source>
</evidence>
<organism evidence="2 3">
    <name type="scientific">Zasmidium cellare ATCC 36951</name>
    <dbReference type="NCBI Taxonomy" id="1080233"/>
    <lineage>
        <taxon>Eukaryota</taxon>
        <taxon>Fungi</taxon>
        <taxon>Dikarya</taxon>
        <taxon>Ascomycota</taxon>
        <taxon>Pezizomycotina</taxon>
        <taxon>Dothideomycetes</taxon>
        <taxon>Dothideomycetidae</taxon>
        <taxon>Mycosphaerellales</taxon>
        <taxon>Mycosphaerellaceae</taxon>
        <taxon>Zasmidium</taxon>
    </lineage>
</organism>
<feature type="region of interest" description="Disordered" evidence="1">
    <location>
        <begin position="72"/>
        <end position="141"/>
    </location>
</feature>
<name>A0A6A6C3X1_ZASCE</name>
<gene>
    <name evidence="2" type="ORF">M409DRAFT_59008</name>
</gene>
<dbReference type="RefSeq" id="XP_033662512.1">
    <property type="nucleotide sequence ID" value="XM_033814059.1"/>
</dbReference>
<proteinExistence type="predicted"/>
<keyword evidence="3" id="KW-1185">Reference proteome</keyword>
<evidence type="ECO:0000313" key="3">
    <source>
        <dbReference type="Proteomes" id="UP000799537"/>
    </source>
</evidence>
<feature type="compositionally biased region" description="Acidic residues" evidence="1">
    <location>
        <begin position="92"/>
        <end position="107"/>
    </location>
</feature>
<dbReference type="GeneID" id="54567331"/>
<evidence type="ECO:0000313" key="2">
    <source>
        <dbReference type="EMBL" id="KAF2161623.1"/>
    </source>
</evidence>
<feature type="compositionally biased region" description="Polar residues" evidence="1">
    <location>
        <begin position="194"/>
        <end position="206"/>
    </location>
</feature>
<sequence length="230" mass="25292">MAPKRQEPIDDGPAELFTSEHAADFEDEYKLPRGSVTHAYRVRFGELARLVLTELLEVRPTVDAQGNIIWPPLPTLKRSNATAGSSRKASQEDFEMAIDPSDEDDEPLQPVAGPGLKRSNAVRGRRARTPSPTPMPLQRRGAIRKSYNPVAPASKWAASIILDSAKANAPLRSPSSDEASPRVRRTTRSGRGSKQTSPTKQTNLRRSPTKKKTSPTNTNPFSNQFGPYHS</sequence>
<feature type="compositionally biased region" description="Polar residues" evidence="1">
    <location>
        <begin position="77"/>
        <end position="88"/>
    </location>
</feature>
<dbReference type="EMBL" id="ML993618">
    <property type="protein sequence ID" value="KAF2161623.1"/>
    <property type="molecule type" value="Genomic_DNA"/>
</dbReference>